<proteinExistence type="predicted"/>
<feature type="compositionally biased region" description="Basic and acidic residues" evidence="1">
    <location>
        <begin position="101"/>
        <end position="110"/>
    </location>
</feature>
<comment type="caution">
    <text evidence="2">The sequence shown here is derived from an EMBL/GenBank/DDBJ whole genome shotgun (WGS) entry which is preliminary data.</text>
</comment>
<feature type="compositionally biased region" description="Basic and acidic residues" evidence="1">
    <location>
        <begin position="75"/>
        <end position="84"/>
    </location>
</feature>
<dbReference type="Proteomes" id="UP000717634">
    <property type="component" value="Unassembled WGS sequence"/>
</dbReference>
<accession>A0ABX1HRW0</accession>
<name>A0ABX1HRW0_9BACT</name>
<organism evidence="2 3">
    <name type="scientific">Hymenobacter artigasi</name>
    <dbReference type="NCBI Taxonomy" id="2719616"/>
    <lineage>
        <taxon>Bacteria</taxon>
        <taxon>Pseudomonadati</taxon>
        <taxon>Bacteroidota</taxon>
        <taxon>Cytophagia</taxon>
        <taxon>Cytophagales</taxon>
        <taxon>Hymenobacteraceae</taxon>
        <taxon>Hymenobacter</taxon>
    </lineage>
</organism>
<reference evidence="2 3" key="1">
    <citation type="submission" date="2020-03" db="EMBL/GenBank/DDBJ databases">
        <title>Genomic Encyclopedia of Type Strains, Phase IV (KMG-V): Genome sequencing to study the core and pangenomes of soil and plant-associated prokaryotes.</title>
        <authorList>
            <person name="Whitman W."/>
        </authorList>
    </citation>
    <scope>NUCLEOTIDE SEQUENCE [LARGE SCALE GENOMIC DNA]</scope>
    <source>
        <strain evidence="2 3">1B</strain>
    </source>
</reference>
<evidence type="ECO:0000313" key="3">
    <source>
        <dbReference type="Proteomes" id="UP000717634"/>
    </source>
</evidence>
<gene>
    <name evidence="2" type="ORF">HBN54_004685</name>
</gene>
<sequence>MSEPVSEIKTTGRADTLHRTLTSKGATVSMRHAVDAQGNRVSEVVVQYSMQQPRHELKDISLVLDWAAKQPGHQVQERAADRAQRQAPGQREAQQGQARTQEPRRGQGIG</sequence>
<keyword evidence="3" id="KW-1185">Reference proteome</keyword>
<feature type="region of interest" description="Disordered" evidence="1">
    <location>
        <begin position="71"/>
        <end position="110"/>
    </location>
</feature>
<protein>
    <submittedName>
        <fullName evidence="2">Uncharacterized protein</fullName>
    </submittedName>
</protein>
<dbReference type="RefSeq" id="WP_210428163.1">
    <property type="nucleotide sequence ID" value="NZ_JAAVTK010000031.1"/>
</dbReference>
<dbReference type="EMBL" id="JAAVTK010000031">
    <property type="protein sequence ID" value="NKI92061.1"/>
    <property type="molecule type" value="Genomic_DNA"/>
</dbReference>
<evidence type="ECO:0000256" key="1">
    <source>
        <dbReference type="SAM" id="MobiDB-lite"/>
    </source>
</evidence>
<evidence type="ECO:0000313" key="2">
    <source>
        <dbReference type="EMBL" id="NKI92061.1"/>
    </source>
</evidence>